<feature type="domain" description="Mur ligase C-terminal" evidence="16">
    <location>
        <begin position="345"/>
        <end position="466"/>
    </location>
</feature>
<evidence type="ECO:0000256" key="3">
    <source>
        <dbReference type="ARBA" id="ARBA00012211"/>
    </source>
</evidence>
<evidence type="ECO:0000313" key="19">
    <source>
        <dbReference type="Proteomes" id="UP001596215"/>
    </source>
</evidence>
<dbReference type="InterPro" id="IPR050061">
    <property type="entry name" value="MurCDEF_pg_biosynth"/>
</dbReference>
<dbReference type="PANTHER" id="PTHR43445">
    <property type="entry name" value="UDP-N-ACETYLMURAMATE--L-ALANINE LIGASE-RELATED"/>
    <property type="match status" value="1"/>
</dbReference>
<evidence type="ECO:0000256" key="5">
    <source>
        <dbReference type="ARBA" id="ARBA00022598"/>
    </source>
</evidence>
<evidence type="ECO:0000256" key="11">
    <source>
        <dbReference type="ARBA" id="ARBA00023306"/>
    </source>
</evidence>
<dbReference type="NCBIfam" id="TIGR01082">
    <property type="entry name" value="murC"/>
    <property type="match status" value="1"/>
</dbReference>
<keyword evidence="8 14" id="KW-0067">ATP-binding</keyword>
<evidence type="ECO:0000259" key="16">
    <source>
        <dbReference type="Pfam" id="PF02875"/>
    </source>
</evidence>
<dbReference type="Pfam" id="PF02875">
    <property type="entry name" value="Mur_ligase_C"/>
    <property type="match status" value="1"/>
</dbReference>
<proteinExistence type="inferred from homology"/>
<feature type="domain" description="Mur ligase N-terminal catalytic" evidence="15">
    <location>
        <begin position="21"/>
        <end position="119"/>
    </location>
</feature>
<dbReference type="GO" id="GO:0008763">
    <property type="term" value="F:UDP-N-acetylmuramate-L-alanine ligase activity"/>
    <property type="evidence" value="ECO:0007669"/>
    <property type="project" value="UniProtKB-EC"/>
</dbReference>
<dbReference type="SUPFAM" id="SSF53244">
    <property type="entry name" value="MurD-like peptide ligases, peptide-binding domain"/>
    <property type="match status" value="1"/>
</dbReference>
<keyword evidence="10 14" id="KW-0573">Peptidoglycan synthesis</keyword>
<keyword evidence="19" id="KW-1185">Reference proteome</keyword>
<name>A0ABW1VN56_9GAMM</name>
<comment type="subcellular location">
    <subcellularLocation>
        <location evidence="1 14">Cytoplasm</location>
    </subcellularLocation>
</comment>
<evidence type="ECO:0000256" key="8">
    <source>
        <dbReference type="ARBA" id="ARBA00022840"/>
    </source>
</evidence>
<comment type="function">
    <text evidence="14">Cell wall formation.</text>
</comment>
<gene>
    <name evidence="14 18" type="primary">murC</name>
    <name evidence="18" type="ORF">ACFP73_10335</name>
</gene>
<dbReference type="EMBL" id="JBHSUC010000011">
    <property type="protein sequence ID" value="MFC6362489.1"/>
    <property type="molecule type" value="Genomic_DNA"/>
</dbReference>
<dbReference type="InterPro" id="IPR013221">
    <property type="entry name" value="Mur_ligase_cen"/>
</dbReference>
<dbReference type="HAMAP" id="MF_00046">
    <property type="entry name" value="MurC"/>
    <property type="match status" value="1"/>
</dbReference>
<dbReference type="InterPro" id="IPR000713">
    <property type="entry name" value="Mur_ligase_N"/>
</dbReference>
<evidence type="ECO:0000256" key="1">
    <source>
        <dbReference type="ARBA" id="ARBA00004496"/>
    </source>
</evidence>
<dbReference type="PANTHER" id="PTHR43445:SF3">
    <property type="entry name" value="UDP-N-ACETYLMURAMATE--L-ALANINE LIGASE"/>
    <property type="match status" value="1"/>
</dbReference>
<dbReference type="InterPro" id="IPR036615">
    <property type="entry name" value="Mur_ligase_C_dom_sf"/>
</dbReference>
<keyword evidence="5 14" id="KW-0436">Ligase</keyword>
<evidence type="ECO:0000256" key="4">
    <source>
        <dbReference type="ARBA" id="ARBA00022490"/>
    </source>
</evidence>
<dbReference type="Gene3D" id="3.40.1190.10">
    <property type="entry name" value="Mur-like, catalytic domain"/>
    <property type="match status" value="1"/>
</dbReference>
<evidence type="ECO:0000313" key="18">
    <source>
        <dbReference type="EMBL" id="MFC6362489.1"/>
    </source>
</evidence>
<comment type="catalytic activity">
    <reaction evidence="13 14">
        <text>UDP-N-acetyl-alpha-D-muramate + L-alanine + ATP = UDP-N-acetyl-alpha-D-muramoyl-L-alanine + ADP + phosphate + H(+)</text>
        <dbReference type="Rhea" id="RHEA:23372"/>
        <dbReference type="ChEBI" id="CHEBI:15378"/>
        <dbReference type="ChEBI" id="CHEBI:30616"/>
        <dbReference type="ChEBI" id="CHEBI:43474"/>
        <dbReference type="ChEBI" id="CHEBI:57972"/>
        <dbReference type="ChEBI" id="CHEBI:70757"/>
        <dbReference type="ChEBI" id="CHEBI:83898"/>
        <dbReference type="ChEBI" id="CHEBI:456216"/>
        <dbReference type="EC" id="6.3.2.8"/>
    </reaction>
</comment>
<dbReference type="EC" id="6.3.2.8" evidence="3 14"/>
<evidence type="ECO:0000256" key="14">
    <source>
        <dbReference type="HAMAP-Rule" id="MF_00046"/>
    </source>
</evidence>
<evidence type="ECO:0000259" key="17">
    <source>
        <dbReference type="Pfam" id="PF08245"/>
    </source>
</evidence>
<dbReference type="Proteomes" id="UP001596215">
    <property type="component" value="Unassembled WGS sequence"/>
</dbReference>
<dbReference type="RefSeq" id="WP_212709356.1">
    <property type="nucleotide sequence ID" value="NZ_BAAAFW010000029.1"/>
</dbReference>
<dbReference type="InterPro" id="IPR004101">
    <property type="entry name" value="Mur_ligase_C"/>
</dbReference>
<keyword evidence="6 14" id="KW-0132">Cell division</keyword>
<dbReference type="InterPro" id="IPR036565">
    <property type="entry name" value="Mur-like_cat_sf"/>
</dbReference>
<keyword evidence="11 14" id="KW-0131">Cell cycle</keyword>
<dbReference type="InterPro" id="IPR005758">
    <property type="entry name" value="UDP-N-AcMur_Ala_ligase_MurC"/>
</dbReference>
<organism evidence="18 19">
    <name type="scientific">Tatumella punctata</name>
    <dbReference type="NCBI Taxonomy" id="399969"/>
    <lineage>
        <taxon>Bacteria</taxon>
        <taxon>Pseudomonadati</taxon>
        <taxon>Pseudomonadota</taxon>
        <taxon>Gammaproteobacteria</taxon>
        <taxon>Enterobacterales</taxon>
        <taxon>Erwiniaceae</taxon>
        <taxon>Tatumella</taxon>
    </lineage>
</organism>
<reference evidence="19" key="1">
    <citation type="journal article" date="2019" name="Int. J. Syst. Evol. Microbiol.">
        <title>The Global Catalogue of Microorganisms (GCM) 10K type strain sequencing project: providing services to taxonomists for standard genome sequencing and annotation.</title>
        <authorList>
            <consortium name="The Broad Institute Genomics Platform"/>
            <consortium name="The Broad Institute Genome Sequencing Center for Infectious Disease"/>
            <person name="Wu L."/>
            <person name="Ma J."/>
        </authorList>
    </citation>
    <scope>NUCLEOTIDE SEQUENCE [LARGE SCALE GENOMIC DNA]</scope>
    <source>
        <strain evidence="19">CGMCC 4.1530</strain>
    </source>
</reference>
<evidence type="ECO:0000256" key="13">
    <source>
        <dbReference type="ARBA" id="ARBA00047833"/>
    </source>
</evidence>
<evidence type="ECO:0000256" key="9">
    <source>
        <dbReference type="ARBA" id="ARBA00022960"/>
    </source>
</evidence>
<accession>A0ABW1VN56</accession>
<dbReference type="Pfam" id="PF08245">
    <property type="entry name" value="Mur_ligase_M"/>
    <property type="match status" value="1"/>
</dbReference>
<evidence type="ECO:0000256" key="10">
    <source>
        <dbReference type="ARBA" id="ARBA00022984"/>
    </source>
</evidence>
<keyword evidence="12 14" id="KW-0961">Cell wall biogenesis/degradation</keyword>
<comment type="pathway">
    <text evidence="2 14">Cell wall biogenesis; peptidoglycan biosynthesis.</text>
</comment>
<comment type="caution">
    <text evidence="18">The sequence shown here is derived from an EMBL/GenBank/DDBJ whole genome shotgun (WGS) entry which is preliminary data.</text>
</comment>
<dbReference type="Gene3D" id="3.90.190.20">
    <property type="entry name" value="Mur ligase, C-terminal domain"/>
    <property type="match status" value="1"/>
</dbReference>
<protein>
    <recommendedName>
        <fullName evidence="3 14">UDP-N-acetylmuramate--L-alanine ligase</fullName>
        <ecNumber evidence="3 14">6.3.2.8</ecNumber>
    </recommendedName>
    <alternativeName>
        <fullName evidence="14">UDP-N-acetylmuramoyl-L-alanine synthetase</fullName>
    </alternativeName>
</protein>
<evidence type="ECO:0000256" key="7">
    <source>
        <dbReference type="ARBA" id="ARBA00022741"/>
    </source>
</evidence>
<keyword evidence="7 14" id="KW-0547">Nucleotide-binding</keyword>
<evidence type="ECO:0000256" key="6">
    <source>
        <dbReference type="ARBA" id="ARBA00022618"/>
    </source>
</evidence>
<dbReference type="Gene3D" id="3.40.50.720">
    <property type="entry name" value="NAD(P)-binding Rossmann-like Domain"/>
    <property type="match status" value="1"/>
</dbReference>
<sequence length="491" mass="53356">MNTQQLAKLRSVVPEMRRVRHIHFVGIGGAGMGGIAEVLANEGYQISGSDLAPNPVTQHLSALGATLYFNHRPENVIDASVVVVSSAISQDNPELVAAREARIPVIRRAEMLAELMRFRHGIAVAGTHGKTTTTAMVSSIYAEGGLDPTFVNGGLVKAAGTHARLGSSRYLIAEADESDASFLHLQPMVAIVTNIEADHMDTYQGDFENLKQTFVNFLHNLPFYGRAVLCVDDPVIRELIPRIGRQITTYGFSEDADVRIEDYQQHGAQGHFRVIRQDKPVLNVTLNAPGRHNALNAAAAVSVASEEGIDDADILAALESFQGTGRRFDLLGEYPTEPVNGLPGSAMLVDDYGHHPTEVDATIKAARAGWPDKKLVMIFQPHRYTRTRDLFDDFANVLCQADALLMLDVYPAGETPIAGADSRALCRSIRNRGKVDPILVADNEMLSEMLAPVLSGNDLILAQGAGTVGRIARTLADHKLQHTDRAEQQHD</sequence>
<evidence type="ECO:0000256" key="12">
    <source>
        <dbReference type="ARBA" id="ARBA00023316"/>
    </source>
</evidence>
<feature type="binding site" evidence="14">
    <location>
        <begin position="126"/>
        <end position="132"/>
    </location>
    <ligand>
        <name>ATP</name>
        <dbReference type="ChEBI" id="CHEBI:30616"/>
    </ligand>
</feature>
<comment type="similarity">
    <text evidence="14">Belongs to the MurCDEF family.</text>
</comment>
<dbReference type="Pfam" id="PF01225">
    <property type="entry name" value="Mur_ligase"/>
    <property type="match status" value="1"/>
</dbReference>
<dbReference type="SUPFAM" id="SSF53623">
    <property type="entry name" value="MurD-like peptide ligases, catalytic domain"/>
    <property type="match status" value="1"/>
</dbReference>
<feature type="domain" description="Mur ligase central" evidence="17">
    <location>
        <begin position="124"/>
        <end position="304"/>
    </location>
</feature>
<dbReference type="SUPFAM" id="SSF51984">
    <property type="entry name" value="MurCD N-terminal domain"/>
    <property type="match status" value="1"/>
</dbReference>
<keyword evidence="9 14" id="KW-0133">Cell shape</keyword>
<evidence type="ECO:0000259" key="15">
    <source>
        <dbReference type="Pfam" id="PF01225"/>
    </source>
</evidence>
<evidence type="ECO:0000256" key="2">
    <source>
        <dbReference type="ARBA" id="ARBA00004752"/>
    </source>
</evidence>
<keyword evidence="4 14" id="KW-0963">Cytoplasm</keyword>